<proteinExistence type="predicted"/>
<dbReference type="AlphaFoldDB" id="A0A1V4CLQ7"/>
<dbReference type="PANTHER" id="PTHR43775:SF51">
    <property type="entry name" value="INACTIVE PHENOLPHTHIOCEROL SYNTHESIS POLYKETIDE SYNTHASE TYPE I PKS1-RELATED"/>
    <property type="match status" value="1"/>
</dbReference>
<name>A0A1V4CLQ7_9ACTN</name>
<sequence>VCSPEYWVRHVREAVRFADGVRALEAQGVSRFVEVGPDGVLTAMARECLTAEEPSAPVLVPVLRKDRPETRVLTTALAELHVHGVPVDWERLFAGRDARRVELPTYAFQRERYWLEALTSFASDVTAVGLIPPTHPLLGAAVELPDADGFLFT</sequence>
<dbReference type="InterPro" id="IPR001227">
    <property type="entry name" value="Ac_transferase_dom_sf"/>
</dbReference>
<dbReference type="GO" id="GO:0006633">
    <property type="term" value="P:fatty acid biosynthetic process"/>
    <property type="evidence" value="ECO:0007669"/>
    <property type="project" value="TreeGrafter"/>
</dbReference>
<evidence type="ECO:0000256" key="2">
    <source>
        <dbReference type="ARBA" id="ARBA00023268"/>
    </source>
</evidence>
<feature type="non-terminal residue" evidence="4">
    <location>
        <position position="1"/>
    </location>
</feature>
<dbReference type="EMBL" id="LAKD02000264">
    <property type="protein sequence ID" value="OPF65788.1"/>
    <property type="molecule type" value="Genomic_DNA"/>
</dbReference>
<accession>A0A1V4CLQ7</accession>
<organism evidence="4 5">
    <name type="scientific">Streptomyces antioxidans</name>
    <dbReference type="NCBI Taxonomy" id="1507734"/>
    <lineage>
        <taxon>Bacteria</taxon>
        <taxon>Bacillati</taxon>
        <taxon>Actinomycetota</taxon>
        <taxon>Actinomycetes</taxon>
        <taxon>Kitasatosporales</taxon>
        <taxon>Streptomycetaceae</taxon>
        <taxon>Streptomyces</taxon>
    </lineage>
</organism>
<dbReference type="RefSeq" id="WP_240529513.1">
    <property type="nucleotide sequence ID" value="NZ_LAKD02000264.1"/>
</dbReference>
<dbReference type="PANTHER" id="PTHR43775">
    <property type="entry name" value="FATTY ACID SYNTHASE"/>
    <property type="match status" value="1"/>
</dbReference>
<dbReference type="InterPro" id="IPR050091">
    <property type="entry name" value="PKS_NRPS_Biosynth_Enz"/>
</dbReference>
<feature type="domain" description="Malonyl-CoA:ACP transacylase (MAT)" evidence="3">
    <location>
        <begin position="2"/>
        <end position="85"/>
    </location>
</feature>
<dbReference type="GO" id="GO:0004312">
    <property type="term" value="F:fatty acid synthase activity"/>
    <property type="evidence" value="ECO:0007669"/>
    <property type="project" value="TreeGrafter"/>
</dbReference>
<dbReference type="Gene3D" id="3.30.70.3290">
    <property type="match status" value="1"/>
</dbReference>
<protein>
    <recommendedName>
        <fullName evidence="3">Malonyl-CoA:ACP transacylase (MAT) domain-containing protein</fullName>
    </recommendedName>
</protein>
<evidence type="ECO:0000256" key="1">
    <source>
        <dbReference type="ARBA" id="ARBA00022679"/>
    </source>
</evidence>
<dbReference type="Proteomes" id="UP000033615">
    <property type="component" value="Unassembled WGS sequence"/>
</dbReference>
<feature type="non-terminal residue" evidence="4">
    <location>
        <position position="153"/>
    </location>
</feature>
<evidence type="ECO:0000259" key="3">
    <source>
        <dbReference type="Pfam" id="PF00698"/>
    </source>
</evidence>
<dbReference type="Pfam" id="PF00698">
    <property type="entry name" value="Acyl_transf_1"/>
    <property type="match status" value="1"/>
</dbReference>
<dbReference type="InterPro" id="IPR014043">
    <property type="entry name" value="Acyl_transferase_dom"/>
</dbReference>
<keyword evidence="5" id="KW-1185">Reference proteome</keyword>
<evidence type="ECO:0000313" key="4">
    <source>
        <dbReference type="EMBL" id="OPF65788.1"/>
    </source>
</evidence>
<keyword evidence="2" id="KW-0511">Multifunctional enzyme</keyword>
<keyword evidence="1" id="KW-0808">Transferase</keyword>
<dbReference type="SUPFAM" id="SSF52151">
    <property type="entry name" value="FabD/lysophospholipase-like"/>
    <property type="match status" value="1"/>
</dbReference>
<comment type="caution">
    <text evidence="4">The sequence shown here is derived from an EMBL/GenBank/DDBJ whole genome shotgun (WGS) entry which is preliminary data.</text>
</comment>
<dbReference type="InterPro" id="IPR016035">
    <property type="entry name" value="Acyl_Trfase/lysoPLipase"/>
</dbReference>
<reference evidence="4" key="1">
    <citation type="submission" date="2016-12" db="EMBL/GenBank/DDBJ databases">
        <title>Genome sequence of Streptomyces antioxidans MUSC 164.</title>
        <authorList>
            <person name="Lee L.-H."/>
            <person name="Ser H.-L."/>
        </authorList>
    </citation>
    <scope>NUCLEOTIDE SEQUENCE [LARGE SCALE GENOMIC DNA]</scope>
    <source>
        <strain evidence="4">MUSC 164</strain>
    </source>
</reference>
<evidence type="ECO:0000313" key="5">
    <source>
        <dbReference type="Proteomes" id="UP000033615"/>
    </source>
</evidence>
<dbReference type="Gene3D" id="3.40.366.10">
    <property type="entry name" value="Malonyl-Coenzyme A Acyl Carrier Protein, domain 2"/>
    <property type="match status" value="1"/>
</dbReference>
<gene>
    <name evidence="4" type="ORF">VT50_0238000</name>
</gene>